<feature type="region of interest" description="Disordered" evidence="2">
    <location>
        <begin position="1"/>
        <end position="41"/>
    </location>
</feature>
<dbReference type="InterPro" id="IPR013762">
    <property type="entry name" value="Integrase-like_cat_sf"/>
</dbReference>
<dbReference type="SUPFAM" id="SSF56349">
    <property type="entry name" value="DNA breaking-rejoining enzymes"/>
    <property type="match status" value="1"/>
</dbReference>
<organism evidence="3 4">
    <name type="scientific">Ephemerocybe angulata</name>
    <dbReference type="NCBI Taxonomy" id="980116"/>
    <lineage>
        <taxon>Eukaryota</taxon>
        <taxon>Fungi</taxon>
        <taxon>Dikarya</taxon>
        <taxon>Basidiomycota</taxon>
        <taxon>Agaricomycotina</taxon>
        <taxon>Agaricomycetes</taxon>
        <taxon>Agaricomycetidae</taxon>
        <taxon>Agaricales</taxon>
        <taxon>Agaricineae</taxon>
        <taxon>Psathyrellaceae</taxon>
        <taxon>Ephemerocybe</taxon>
    </lineage>
</organism>
<dbReference type="GO" id="GO:0006310">
    <property type="term" value="P:DNA recombination"/>
    <property type="evidence" value="ECO:0007669"/>
    <property type="project" value="UniProtKB-KW"/>
</dbReference>
<gene>
    <name evidence="3" type="ORF">D9611_011064</name>
</gene>
<dbReference type="AlphaFoldDB" id="A0A8H5F187"/>
<dbReference type="Gene3D" id="1.10.443.10">
    <property type="entry name" value="Intergrase catalytic core"/>
    <property type="match status" value="1"/>
</dbReference>
<evidence type="ECO:0000313" key="4">
    <source>
        <dbReference type="Proteomes" id="UP000541558"/>
    </source>
</evidence>
<comment type="caution">
    <text evidence="3">The sequence shown here is derived from an EMBL/GenBank/DDBJ whole genome shotgun (WGS) entry which is preliminary data.</text>
</comment>
<keyword evidence="4" id="KW-1185">Reference proteome</keyword>
<dbReference type="GO" id="GO:0003677">
    <property type="term" value="F:DNA binding"/>
    <property type="evidence" value="ECO:0007669"/>
    <property type="project" value="InterPro"/>
</dbReference>
<feature type="compositionally biased region" description="Basic and acidic residues" evidence="2">
    <location>
        <begin position="22"/>
        <end position="37"/>
    </location>
</feature>
<proteinExistence type="predicted"/>
<reference evidence="3 4" key="1">
    <citation type="journal article" date="2020" name="ISME J.">
        <title>Uncovering the hidden diversity of litter-decomposition mechanisms in mushroom-forming fungi.</title>
        <authorList>
            <person name="Floudas D."/>
            <person name="Bentzer J."/>
            <person name="Ahren D."/>
            <person name="Johansson T."/>
            <person name="Persson P."/>
            <person name="Tunlid A."/>
        </authorList>
    </citation>
    <scope>NUCLEOTIDE SEQUENCE [LARGE SCALE GENOMIC DNA]</scope>
    <source>
        <strain evidence="3 4">CBS 175.51</strain>
    </source>
</reference>
<name>A0A8H5F187_9AGAR</name>
<evidence type="ECO:0000256" key="2">
    <source>
        <dbReference type="SAM" id="MobiDB-lite"/>
    </source>
</evidence>
<sequence length="755" mass="85579">MPRVANGQSRKRKSKQAVAKTKKLDYDTQRKALDDNTKSYGTAKSTSTKYLAAFNLGKKWLARFVEDEKETHARFKEGDVGGHSGIGEEEAHTGSENFSSDHEFVHAFEGKPNKHTAEALGMYLSFKGFDEGLTGGTVWSVFSAFKWWYKNLKGDKYRGPWRYDEKAREWVGNPTSCSTVKDILDSCQKKDGETERTHSKAMSLGDLEKIYAYSLKQCPEGMVPRTAEDITLMTRHLFWRAFSAFGFVIWTRNFETSNFRYGGLDFLGHKRPKYSSNPLEQLPFFRVNLRERKNWQKKMKNGELQMNGHTYNVYPEPSSSTSPSADLYKHLLNWLDFCETHLLGRPWHPSDHVFPHFGKLIHPETNVSADAISKLITEMAMAANVTGAELFTTHCFRRGGAQYRFMFARVGQRWTLARIRWWGGWALGEKRDTLIRYLLDELYTYEEDHSDALNPAGQDIAASGSHAGEKFEQLPVTAAETRQLFGEFGRHVMKQLESVIESRFLRTPAIAPSPPYLPSCYPPFPAHALVHPKSLTYEPQLSYSPSPVYSQPLAYLPSLDPVPAPHNFWQPPAMPSSALWQQSTCSPPSLNPVLPVPFSGAIYSPNHEFSRTHFLPPPQIERVPSSGSNSSTTSCSETGLAPPPPQHVVPNLGRSAGSKGWEQVIQDWKFPSPPRLRVALKDWDPSWHKESGQSVLYGQRETIAREFIEVFKEDKARFLLAYPEANKNVTSLFKAIQAQQLDSGTRRHRVGKSLF</sequence>
<evidence type="ECO:0000256" key="1">
    <source>
        <dbReference type="ARBA" id="ARBA00023172"/>
    </source>
</evidence>
<accession>A0A8H5F187</accession>
<feature type="compositionally biased region" description="Low complexity" evidence="2">
    <location>
        <begin position="625"/>
        <end position="638"/>
    </location>
</feature>
<dbReference type="InterPro" id="IPR011010">
    <property type="entry name" value="DNA_brk_join_enz"/>
</dbReference>
<feature type="region of interest" description="Disordered" evidence="2">
    <location>
        <begin position="614"/>
        <end position="645"/>
    </location>
</feature>
<evidence type="ECO:0000313" key="3">
    <source>
        <dbReference type="EMBL" id="KAF5319964.1"/>
    </source>
</evidence>
<dbReference type="EMBL" id="JAACJK010000172">
    <property type="protein sequence ID" value="KAF5319964.1"/>
    <property type="molecule type" value="Genomic_DNA"/>
</dbReference>
<dbReference type="Proteomes" id="UP000541558">
    <property type="component" value="Unassembled WGS sequence"/>
</dbReference>
<dbReference type="OrthoDB" id="164951at2759"/>
<feature type="region of interest" description="Disordered" evidence="2">
    <location>
        <begin position="75"/>
        <end position="96"/>
    </location>
</feature>
<keyword evidence="1" id="KW-0233">DNA recombination</keyword>
<dbReference type="GO" id="GO:0015074">
    <property type="term" value="P:DNA integration"/>
    <property type="evidence" value="ECO:0007669"/>
    <property type="project" value="InterPro"/>
</dbReference>
<protein>
    <submittedName>
        <fullName evidence="3">Uncharacterized protein</fullName>
    </submittedName>
</protein>